<name>A0ABV0NPW9_9TELE</name>
<organism evidence="1 2">
    <name type="scientific">Goodea atripinnis</name>
    <dbReference type="NCBI Taxonomy" id="208336"/>
    <lineage>
        <taxon>Eukaryota</taxon>
        <taxon>Metazoa</taxon>
        <taxon>Chordata</taxon>
        <taxon>Craniata</taxon>
        <taxon>Vertebrata</taxon>
        <taxon>Euteleostomi</taxon>
        <taxon>Actinopterygii</taxon>
        <taxon>Neopterygii</taxon>
        <taxon>Teleostei</taxon>
        <taxon>Neoteleostei</taxon>
        <taxon>Acanthomorphata</taxon>
        <taxon>Ovalentaria</taxon>
        <taxon>Atherinomorphae</taxon>
        <taxon>Cyprinodontiformes</taxon>
        <taxon>Goodeidae</taxon>
        <taxon>Goodea</taxon>
    </lineage>
</organism>
<dbReference type="EMBL" id="JAHRIO010045160">
    <property type="protein sequence ID" value="MEQ2173340.1"/>
    <property type="molecule type" value="Genomic_DNA"/>
</dbReference>
<comment type="caution">
    <text evidence="1">The sequence shown here is derived from an EMBL/GenBank/DDBJ whole genome shotgun (WGS) entry which is preliminary data.</text>
</comment>
<evidence type="ECO:0000313" key="2">
    <source>
        <dbReference type="Proteomes" id="UP001476798"/>
    </source>
</evidence>
<gene>
    <name evidence="1" type="ORF">GOODEAATRI_031161</name>
</gene>
<proteinExistence type="predicted"/>
<keyword evidence="2" id="KW-1185">Reference proteome</keyword>
<sequence>MTLTSEEAQRLMGWTITRWKHGSDSSVLQMFVGKVAAKICDGRRLYHGMGLDHFLFCDAEKSSRDFRAASAAFRTTSSPGTSSFFLHDIPKEMRTRRVQLLD</sequence>
<dbReference type="Proteomes" id="UP001476798">
    <property type="component" value="Unassembled WGS sequence"/>
</dbReference>
<protein>
    <submittedName>
        <fullName evidence="1">Uncharacterized protein</fullName>
    </submittedName>
</protein>
<evidence type="ECO:0000313" key="1">
    <source>
        <dbReference type="EMBL" id="MEQ2173340.1"/>
    </source>
</evidence>
<reference evidence="1 2" key="1">
    <citation type="submission" date="2021-06" db="EMBL/GenBank/DDBJ databases">
        <authorList>
            <person name="Palmer J.M."/>
        </authorList>
    </citation>
    <scope>NUCLEOTIDE SEQUENCE [LARGE SCALE GENOMIC DNA]</scope>
    <source>
        <strain evidence="1 2">GA_2019</strain>
        <tissue evidence="1">Muscle</tissue>
    </source>
</reference>
<accession>A0ABV0NPW9</accession>